<name>A0A644V5D5_9ZZZZ</name>
<organism evidence="1">
    <name type="scientific">bioreactor metagenome</name>
    <dbReference type="NCBI Taxonomy" id="1076179"/>
    <lineage>
        <taxon>unclassified sequences</taxon>
        <taxon>metagenomes</taxon>
        <taxon>ecological metagenomes</taxon>
    </lineage>
</organism>
<dbReference type="EMBL" id="VSSQ01000221">
    <property type="protein sequence ID" value="MPL86411.1"/>
    <property type="molecule type" value="Genomic_DNA"/>
</dbReference>
<sequence length="333" mass="37582">MKANNSSFEAIPVAALSELTSGSALAVIINTTGESNIFKALSQLYCHSSYKVYYLEPGVSQLRKTLEFCEELKIRSVVLCGEELPATNTFIPDRNYSATLVSAGSEFNTTDILTHIISDKNAHSFSHVGYQLYRYNPFKLSEIRGRFFEEMRLGSLRGAVNNAEPLMRNSTHFFVDMRSIRQADFPDNSNQLPNGLYGEEMCQLARYMGMGQRFVSLFLFGYLSKSKFSSTSTQLTAEVLWHLFEAMAASISEDPGITAPEEIFNKKIVSMGQEGQEIVFISSPTTGRWWMVVPDIKNNINQFIACSYSDYLTAYSGEIPLRWLFFYQKINPS</sequence>
<dbReference type="SUPFAM" id="SSF52768">
    <property type="entry name" value="Arginase/deacetylase"/>
    <property type="match status" value="1"/>
</dbReference>
<comment type="caution">
    <text evidence="1">The sequence shown here is derived from an EMBL/GenBank/DDBJ whole genome shotgun (WGS) entry which is preliminary data.</text>
</comment>
<dbReference type="InterPro" id="IPR023696">
    <property type="entry name" value="Ureohydrolase_dom_sf"/>
</dbReference>
<proteinExistence type="predicted"/>
<protein>
    <submittedName>
        <fullName evidence="1">Uncharacterized protein</fullName>
    </submittedName>
</protein>
<gene>
    <name evidence="1" type="ORF">SDC9_32391</name>
</gene>
<accession>A0A644V5D5</accession>
<dbReference type="AlphaFoldDB" id="A0A644V5D5"/>
<evidence type="ECO:0000313" key="1">
    <source>
        <dbReference type="EMBL" id="MPL86411.1"/>
    </source>
</evidence>
<reference evidence="1" key="1">
    <citation type="submission" date="2019-08" db="EMBL/GenBank/DDBJ databases">
        <authorList>
            <person name="Kucharzyk K."/>
            <person name="Murdoch R.W."/>
            <person name="Higgins S."/>
            <person name="Loffler F."/>
        </authorList>
    </citation>
    <scope>NUCLEOTIDE SEQUENCE</scope>
</reference>